<dbReference type="GO" id="GO:0016874">
    <property type="term" value="F:ligase activity"/>
    <property type="evidence" value="ECO:0007669"/>
    <property type="project" value="UniProtKB-KW"/>
</dbReference>
<reference evidence="8 9" key="1">
    <citation type="submission" date="2019-08" db="EMBL/GenBank/DDBJ databases">
        <title>In-depth cultivation of the pig gut microbiome towards novel bacterial diversity and tailored functional studies.</title>
        <authorList>
            <person name="Wylensek D."/>
            <person name="Hitch T.C.A."/>
            <person name="Clavel T."/>
        </authorList>
    </citation>
    <scope>NUCLEOTIDE SEQUENCE [LARGE SCALE GENOMIC DNA]</scope>
    <source>
        <strain evidence="8 9">WCA-MUC-591-APC-4B</strain>
    </source>
</reference>
<gene>
    <name evidence="8" type="ORF">FYJ65_03685</name>
</gene>
<dbReference type="AlphaFoldDB" id="A0A6N7X495"/>
<dbReference type="InterPro" id="IPR051533">
    <property type="entry name" value="WaaL-like"/>
</dbReference>
<keyword evidence="3 6" id="KW-1133">Transmembrane helix</keyword>
<evidence type="ECO:0000256" key="6">
    <source>
        <dbReference type="SAM" id="Phobius"/>
    </source>
</evidence>
<accession>A0A6N7X495</accession>
<feature type="transmembrane region" description="Helical" evidence="6">
    <location>
        <begin position="167"/>
        <end position="183"/>
    </location>
</feature>
<feature type="transmembrane region" description="Helical" evidence="6">
    <location>
        <begin position="103"/>
        <end position="124"/>
    </location>
</feature>
<protein>
    <submittedName>
        <fullName evidence="8">O-antigen ligase family protein</fullName>
    </submittedName>
</protein>
<proteinExistence type="predicted"/>
<feature type="transmembrane region" description="Helical" evidence="6">
    <location>
        <begin position="314"/>
        <end position="333"/>
    </location>
</feature>
<feature type="region of interest" description="Disordered" evidence="5">
    <location>
        <begin position="1"/>
        <end position="51"/>
    </location>
</feature>
<feature type="transmembrane region" description="Helical" evidence="6">
    <location>
        <begin position="195"/>
        <end position="218"/>
    </location>
</feature>
<organism evidence="8 9">
    <name type="scientific">Mogibacterium kristiansenii</name>
    <dbReference type="NCBI Taxonomy" id="2606708"/>
    <lineage>
        <taxon>Bacteria</taxon>
        <taxon>Bacillati</taxon>
        <taxon>Bacillota</taxon>
        <taxon>Clostridia</taxon>
        <taxon>Peptostreptococcales</taxon>
        <taxon>Anaerovoracaceae</taxon>
        <taxon>Mogibacterium</taxon>
    </lineage>
</organism>
<evidence type="ECO:0000259" key="7">
    <source>
        <dbReference type="Pfam" id="PF04932"/>
    </source>
</evidence>
<evidence type="ECO:0000256" key="4">
    <source>
        <dbReference type="ARBA" id="ARBA00023136"/>
    </source>
</evidence>
<name>A0A6N7X495_9FIRM</name>
<dbReference type="RefSeq" id="WP_154554011.1">
    <property type="nucleotide sequence ID" value="NZ_VUNA01000005.1"/>
</dbReference>
<evidence type="ECO:0000313" key="9">
    <source>
        <dbReference type="Proteomes" id="UP000469424"/>
    </source>
</evidence>
<evidence type="ECO:0000256" key="1">
    <source>
        <dbReference type="ARBA" id="ARBA00004141"/>
    </source>
</evidence>
<feature type="transmembrane region" description="Helical" evidence="6">
    <location>
        <begin position="437"/>
        <end position="460"/>
    </location>
</feature>
<keyword evidence="4 6" id="KW-0472">Membrane</keyword>
<feature type="transmembrane region" description="Helical" evidence="6">
    <location>
        <begin position="238"/>
        <end position="256"/>
    </location>
</feature>
<dbReference type="PANTHER" id="PTHR37422">
    <property type="entry name" value="TEICHURONIC ACID BIOSYNTHESIS PROTEIN TUAE"/>
    <property type="match status" value="1"/>
</dbReference>
<feature type="transmembrane region" description="Helical" evidence="6">
    <location>
        <begin position="136"/>
        <end position="155"/>
    </location>
</feature>
<dbReference type="Pfam" id="PF04932">
    <property type="entry name" value="Wzy_C"/>
    <property type="match status" value="1"/>
</dbReference>
<dbReference type="Proteomes" id="UP000469424">
    <property type="component" value="Unassembled WGS sequence"/>
</dbReference>
<feature type="transmembrane region" description="Helical" evidence="6">
    <location>
        <begin position="401"/>
        <end position="425"/>
    </location>
</feature>
<dbReference type="EMBL" id="VUNA01000005">
    <property type="protein sequence ID" value="MST70447.1"/>
    <property type="molecule type" value="Genomic_DNA"/>
</dbReference>
<feature type="transmembrane region" description="Helical" evidence="6">
    <location>
        <begin position="285"/>
        <end position="302"/>
    </location>
</feature>
<feature type="domain" description="O-antigen ligase-related" evidence="7">
    <location>
        <begin position="271"/>
        <end position="416"/>
    </location>
</feature>
<dbReference type="InterPro" id="IPR007016">
    <property type="entry name" value="O-antigen_ligase-rel_domated"/>
</dbReference>
<sequence length="478" mass="53067">MSRRTPRRQGASVSRRTSQHGNAGRTRAGSRASRNASRKNGGGRRHATKQRAYTTSESRILDFLATIPAMIVILITLREIFLAVTNSAMGKEQYTKFPELFQFGNFIIIIVGILYVVLSNMVPVKKKPLLQRNPEFLFFGIFMICMALSTLVNGIDGKAIHGIPYRNQGIFHFAFYILIYYFVSSKVKLQQLRKFVLLSFLFTADVLGVTAIGHQFFLNISAYSGKKGLSAIFFNSNHYGYFLAMALMVAVTAFIVGDKVWVREFGFLSGMLNLIVLFMNNTFGAILASFISLLVVLFLSLIKLPKSKWRAVSVASLIIAIPLAGGVLLNAQFDNFVVLLQDIGKIMSGSSDAASAGTNRWGQWVKAVQYIQEHPLLGYGCEGMADRMMNDIGISNPHNELLTYALFFGVPAAVCYTVAVLMIFLRHLVSGAWKDPYALMAFSAALAYFISSFFGVAMFYTTPFFFIMLGYSSGKGKR</sequence>
<evidence type="ECO:0000313" key="8">
    <source>
        <dbReference type="EMBL" id="MST70447.1"/>
    </source>
</evidence>
<keyword evidence="2 6" id="KW-0812">Transmembrane</keyword>
<evidence type="ECO:0000256" key="5">
    <source>
        <dbReference type="SAM" id="MobiDB-lite"/>
    </source>
</evidence>
<keyword evidence="9" id="KW-1185">Reference proteome</keyword>
<dbReference type="PANTHER" id="PTHR37422:SF23">
    <property type="entry name" value="TEICHURONIC ACID BIOSYNTHESIS PROTEIN TUAE"/>
    <property type="match status" value="1"/>
</dbReference>
<feature type="compositionally biased region" description="Polar residues" evidence="5">
    <location>
        <begin position="11"/>
        <end position="20"/>
    </location>
</feature>
<feature type="transmembrane region" description="Helical" evidence="6">
    <location>
        <begin position="60"/>
        <end position="83"/>
    </location>
</feature>
<dbReference type="GO" id="GO:0016020">
    <property type="term" value="C:membrane"/>
    <property type="evidence" value="ECO:0007669"/>
    <property type="project" value="UniProtKB-SubCell"/>
</dbReference>
<keyword evidence="8" id="KW-0436">Ligase</keyword>
<feature type="compositionally biased region" description="Low complexity" evidence="5">
    <location>
        <begin position="21"/>
        <end position="39"/>
    </location>
</feature>
<evidence type="ECO:0000256" key="2">
    <source>
        <dbReference type="ARBA" id="ARBA00022692"/>
    </source>
</evidence>
<comment type="subcellular location">
    <subcellularLocation>
        <location evidence="1">Membrane</location>
        <topology evidence="1">Multi-pass membrane protein</topology>
    </subcellularLocation>
</comment>
<comment type="caution">
    <text evidence="8">The sequence shown here is derived from an EMBL/GenBank/DDBJ whole genome shotgun (WGS) entry which is preliminary data.</text>
</comment>
<evidence type="ECO:0000256" key="3">
    <source>
        <dbReference type="ARBA" id="ARBA00022989"/>
    </source>
</evidence>